<organism evidence="2 3">
    <name type="scientific">Araneus ventricosus</name>
    <name type="common">Orbweaver spider</name>
    <name type="synonym">Epeira ventricosa</name>
    <dbReference type="NCBI Taxonomy" id="182803"/>
    <lineage>
        <taxon>Eukaryota</taxon>
        <taxon>Metazoa</taxon>
        <taxon>Ecdysozoa</taxon>
        <taxon>Arthropoda</taxon>
        <taxon>Chelicerata</taxon>
        <taxon>Arachnida</taxon>
        <taxon>Araneae</taxon>
        <taxon>Araneomorphae</taxon>
        <taxon>Entelegynae</taxon>
        <taxon>Araneoidea</taxon>
        <taxon>Araneidae</taxon>
        <taxon>Araneus</taxon>
    </lineage>
</organism>
<name>A0A4Y2S6A8_ARAVE</name>
<dbReference type="OrthoDB" id="6419602at2759"/>
<accession>A0A4Y2S6A8</accession>
<keyword evidence="1" id="KW-0812">Transmembrane</keyword>
<keyword evidence="1" id="KW-1133">Transmembrane helix</keyword>
<evidence type="ECO:0000313" key="3">
    <source>
        <dbReference type="Proteomes" id="UP000499080"/>
    </source>
</evidence>
<evidence type="ECO:0000313" key="2">
    <source>
        <dbReference type="EMBL" id="GBN83734.1"/>
    </source>
</evidence>
<dbReference type="AlphaFoldDB" id="A0A4Y2S6A8"/>
<keyword evidence="3" id="KW-1185">Reference proteome</keyword>
<dbReference type="InterPro" id="IPR036397">
    <property type="entry name" value="RNaseH_sf"/>
</dbReference>
<protein>
    <submittedName>
        <fullName evidence="2">Putative ubiquitin carboxyl-terminal hydrolase FAF-X</fullName>
    </submittedName>
</protein>
<proteinExistence type="predicted"/>
<evidence type="ECO:0000256" key="1">
    <source>
        <dbReference type="SAM" id="Phobius"/>
    </source>
</evidence>
<dbReference type="Gene3D" id="3.30.420.10">
    <property type="entry name" value="Ribonuclease H-like superfamily/Ribonuclease H"/>
    <property type="match status" value="1"/>
</dbReference>
<dbReference type="EMBL" id="BGPR01020072">
    <property type="protein sequence ID" value="GBN83734.1"/>
    <property type="molecule type" value="Genomic_DNA"/>
</dbReference>
<sequence length="434" mass="49005">MRSYLIRGSRSSPGGYSCGGMVVLVIFPMTGRISYGRGWRMGRARTVIRLHCIPIEKQRCSRTSSSYVLRRAILTIANLEDKISDFDLFSDFFPSEMLPRSDGSSDQDKCVDLPEGQEPDFPVAELARLEGMINRSDWNVPVLPKGELEVLLDAAINLSKLGLDTRSEACQRFYRDGLTTSFKIILTNDAVSGWTIEVLRGIMKNSEYLVHLCVLKLNQNCLPLLELLALVLNPNCRFHTFNGTKPSESVPAGSQSPDDAIFARPSDLGTPKGTVQSGGAFVMVWDVCSWRDMGPLIRLEMTLTGERYLSILPDYLHSFMSIVHSDGLGQFQQDNATFHVSRVATKWLQEHSSDFRHFQWPPKSPDMNIIEDIRDALLHAVENRVPPPRTPMDLWTVLKDEWCELPPRYLQTLVEFMPHRVASLLCVRGGPIRY</sequence>
<reference evidence="2 3" key="1">
    <citation type="journal article" date="2019" name="Sci. Rep.">
        <title>Orb-weaving spider Araneus ventricosus genome elucidates the spidroin gene catalogue.</title>
        <authorList>
            <person name="Kono N."/>
            <person name="Nakamura H."/>
            <person name="Ohtoshi R."/>
            <person name="Moran D.A.P."/>
            <person name="Shinohara A."/>
            <person name="Yoshida Y."/>
            <person name="Fujiwara M."/>
            <person name="Mori M."/>
            <person name="Tomita M."/>
            <person name="Arakawa K."/>
        </authorList>
    </citation>
    <scope>NUCLEOTIDE SEQUENCE [LARGE SCALE GENOMIC DNA]</scope>
</reference>
<comment type="caution">
    <text evidence="2">The sequence shown here is derived from an EMBL/GenBank/DDBJ whole genome shotgun (WGS) entry which is preliminary data.</text>
</comment>
<keyword evidence="1" id="KW-0472">Membrane</keyword>
<gene>
    <name evidence="2" type="primary">USP9X_3</name>
    <name evidence="2" type="ORF">AVEN_265743_1</name>
</gene>
<dbReference type="Proteomes" id="UP000499080">
    <property type="component" value="Unassembled WGS sequence"/>
</dbReference>
<dbReference type="GO" id="GO:0003676">
    <property type="term" value="F:nucleic acid binding"/>
    <property type="evidence" value="ECO:0007669"/>
    <property type="project" value="InterPro"/>
</dbReference>
<keyword evidence="2" id="KW-0378">Hydrolase</keyword>
<dbReference type="GO" id="GO:0016787">
    <property type="term" value="F:hydrolase activity"/>
    <property type="evidence" value="ECO:0007669"/>
    <property type="project" value="UniProtKB-KW"/>
</dbReference>
<feature type="transmembrane region" description="Helical" evidence="1">
    <location>
        <begin position="14"/>
        <end position="35"/>
    </location>
</feature>